<dbReference type="PANTHER" id="PTHR12346:SF0">
    <property type="entry name" value="SIN3A, ISOFORM G"/>
    <property type="match status" value="1"/>
</dbReference>
<comment type="subcellular location">
    <subcellularLocation>
        <location evidence="1 4">Nucleus</location>
    </subcellularLocation>
</comment>
<gene>
    <name evidence="6" type="ORF">EJ06DRAFT_558052</name>
</gene>
<evidence type="ECO:0000256" key="5">
    <source>
        <dbReference type="SAM" id="MobiDB-lite"/>
    </source>
</evidence>
<evidence type="ECO:0000256" key="2">
    <source>
        <dbReference type="ARBA" id="ARBA00022491"/>
    </source>
</evidence>
<dbReference type="SUPFAM" id="SSF47762">
    <property type="entry name" value="PAH2 domain"/>
    <property type="match status" value="1"/>
</dbReference>
<reference evidence="6" key="1">
    <citation type="journal article" date="2020" name="Stud. Mycol.">
        <title>101 Dothideomycetes genomes: a test case for predicting lifestyles and emergence of pathogens.</title>
        <authorList>
            <person name="Haridas S."/>
            <person name="Albert R."/>
            <person name="Binder M."/>
            <person name="Bloem J."/>
            <person name="Labutti K."/>
            <person name="Salamov A."/>
            <person name="Andreopoulos B."/>
            <person name="Baker S."/>
            <person name="Barry K."/>
            <person name="Bills G."/>
            <person name="Bluhm B."/>
            <person name="Cannon C."/>
            <person name="Castanera R."/>
            <person name="Culley D."/>
            <person name="Daum C."/>
            <person name="Ezra D."/>
            <person name="Gonzalez J."/>
            <person name="Henrissat B."/>
            <person name="Kuo A."/>
            <person name="Liang C."/>
            <person name="Lipzen A."/>
            <person name="Lutzoni F."/>
            <person name="Magnuson J."/>
            <person name="Mondo S."/>
            <person name="Nolan M."/>
            <person name="Ohm R."/>
            <person name="Pangilinan J."/>
            <person name="Park H.-J."/>
            <person name="Ramirez L."/>
            <person name="Alfaro M."/>
            <person name="Sun H."/>
            <person name="Tritt A."/>
            <person name="Yoshinaga Y."/>
            <person name="Zwiers L.-H."/>
            <person name="Turgeon B."/>
            <person name="Goodwin S."/>
            <person name="Spatafora J."/>
            <person name="Crous P."/>
            <person name="Grigoriev I."/>
        </authorList>
    </citation>
    <scope>NUCLEOTIDE SEQUENCE</scope>
    <source>
        <strain evidence="6">CBS 262.69</strain>
    </source>
</reference>
<dbReference type="GO" id="GO:0000122">
    <property type="term" value="P:negative regulation of transcription by RNA polymerase II"/>
    <property type="evidence" value="ECO:0007669"/>
    <property type="project" value="TreeGrafter"/>
</dbReference>
<proteinExistence type="predicted"/>
<dbReference type="InterPro" id="IPR039774">
    <property type="entry name" value="Sin3-like"/>
</dbReference>
<accession>A0A6G1HT20</accession>
<evidence type="ECO:0000256" key="1">
    <source>
        <dbReference type="ARBA" id="ARBA00004123"/>
    </source>
</evidence>
<dbReference type="Gene3D" id="1.20.1160.11">
    <property type="entry name" value="Paired amphipathic helix"/>
    <property type="match status" value="1"/>
</dbReference>
<dbReference type="Pfam" id="PF02671">
    <property type="entry name" value="PAH"/>
    <property type="match status" value="1"/>
</dbReference>
<keyword evidence="2" id="KW-0678">Repressor</keyword>
<dbReference type="PANTHER" id="PTHR12346">
    <property type="entry name" value="SIN3B-RELATED"/>
    <property type="match status" value="1"/>
</dbReference>
<feature type="compositionally biased region" description="Polar residues" evidence="5">
    <location>
        <begin position="8"/>
        <end position="20"/>
    </location>
</feature>
<evidence type="ECO:0000313" key="7">
    <source>
        <dbReference type="Proteomes" id="UP000799640"/>
    </source>
</evidence>
<dbReference type="PROSITE" id="PS51477">
    <property type="entry name" value="PAH"/>
    <property type="match status" value="1"/>
</dbReference>
<name>A0A6G1HT20_9PEZI</name>
<protein>
    <submittedName>
        <fullName evidence="6">PAH2 domain-containing protein</fullName>
    </submittedName>
</protein>
<keyword evidence="7" id="KW-1185">Reference proteome</keyword>
<dbReference type="Proteomes" id="UP000799640">
    <property type="component" value="Unassembled WGS sequence"/>
</dbReference>
<feature type="region of interest" description="Disordered" evidence="5">
    <location>
        <begin position="1"/>
        <end position="20"/>
    </location>
</feature>
<evidence type="ECO:0000256" key="3">
    <source>
        <dbReference type="ARBA" id="ARBA00023242"/>
    </source>
</evidence>
<dbReference type="InterPro" id="IPR036600">
    <property type="entry name" value="PAH_sf"/>
</dbReference>
<evidence type="ECO:0000313" key="6">
    <source>
        <dbReference type="EMBL" id="KAF2398885.1"/>
    </source>
</evidence>
<sequence>MSLPQAAPDQQQSTTTNQARQPILNEALSYIDQVKFQFADQPDVYNQFLSLMQDFKIGAIDTPGVIERISRLFAGNPGLIDGFNIFLPPTYPGITT</sequence>
<dbReference type="EMBL" id="ML996699">
    <property type="protein sequence ID" value="KAF2398885.1"/>
    <property type="molecule type" value="Genomic_DNA"/>
</dbReference>
<dbReference type="GO" id="GO:0070822">
    <property type="term" value="C:Sin3-type complex"/>
    <property type="evidence" value="ECO:0007669"/>
    <property type="project" value="TreeGrafter"/>
</dbReference>
<keyword evidence="3 4" id="KW-0539">Nucleus</keyword>
<evidence type="ECO:0000256" key="4">
    <source>
        <dbReference type="PROSITE-ProRule" id="PRU00810"/>
    </source>
</evidence>
<dbReference type="GO" id="GO:0003714">
    <property type="term" value="F:transcription corepressor activity"/>
    <property type="evidence" value="ECO:0007669"/>
    <property type="project" value="InterPro"/>
</dbReference>
<dbReference type="FunFam" id="1.20.1160.11:FF:000001">
    <property type="entry name" value="Paired amphipathic helix protein Sin3"/>
    <property type="match status" value="1"/>
</dbReference>
<organism evidence="6 7">
    <name type="scientific">Trichodelitschia bisporula</name>
    <dbReference type="NCBI Taxonomy" id="703511"/>
    <lineage>
        <taxon>Eukaryota</taxon>
        <taxon>Fungi</taxon>
        <taxon>Dikarya</taxon>
        <taxon>Ascomycota</taxon>
        <taxon>Pezizomycotina</taxon>
        <taxon>Dothideomycetes</taxon>
        <taxon>Dothideomycetes incertae sedis</taxon>
        <taxon>Phaeotrichales</taxon>
        <taxon>Phaeotrichaceae</taxon>
        <taxon>Trichodelitschia</taxon>
    </lineage>
</organism>
<dbReference type="InterPro" id="IPR003822">
    <property type="entry name" value="PAH"/>
</dbReference>
<dbReference type="AlphaFoldDB" id="A0A6G1HT20"/>
<dbReference type="OrthoDB" id="3853996at2759"/>